<comment type="caution">
    <text evidence="1">The sequence shown here is derived from an EMBL/GenBank/DDBJ whole genome shotgun (WGS) entry which is preliminary data.</text>
</comment>
<proteinExistence type="predicted"/>
<dbReference type="RefSeq" id="WP_153819251.1">
    <property type="nucleotide sequence ID" value="NZ_WJIE01000003.1"/>
</dbReference>
<gene>
    <name evidence="1" type="ORF">GF068_10540</name>
</gene>
<name>A0A6N7PJZ8_9BACT</name>
<evidence type="ECO:0000313" key="2">
    <source>
        <dbReference type="Proteomes" id="UP000440224"/>
    </source>
</evidence>
<keyword evidence="2" id="KW-1185">Reference proteome</keyword>
<dbReference type="EMBL" id="WJIE01000003">
    <property type="protein sequence ID" value="MRG92363.1"/>
    <property type="molecule type" value="Genomic_DNA"/>
</dbReference>
<organism evidence="1 2">
    <name type="scientific">Polyangium spumosum</name>
    <dbReference type="NCBI Taxonomy" id="889282"/>
    <lineage>
        <taxon>Bacteria</taxon>
        <taxon>Pseudomonadati</taxon>
        <taxon>Myxococcota</taxon>
        <taxon>Polyangia</taxon>
        <taxon>Polyangiales</taxon>
        <taxon>Polyangiaceae</taxon>
        <taxon>Polyangium</taxon>
    </lineage>
</organism>
<reference evidence="1 2" key="1">
    <citation type="submission" date="2019-10" db="EMBL/GenBank/DDBJ databases">
        <title>A soil myxobacterium in the family Polyangiaceae.</title>
        <authorList>
            <person name="Li Y."/>
            <person name="Wang J."/>
        </authorList>
    </citation>
    <scope>NUCLEOTIDE SEQUENCE [LARGE SCALE GENOMIC DNA]</scope>
    <source>
        <strain evidence="1 2">DSM 14734</strain>
    </source>
</reference>
<dbReference type="Proteomes" id="UP000440224">
    <property type="component" value="Unassembled WGS sequence"/>
</dbReference>
<protein>
    <submittedName>
        <fullName evidence="1">Uncharacterized protein</fullName>
    </submittedName>
</protein>
<accession>A0A6N7PJZ8</accession>
<dbReference type="AlphaFoldDB" id="A0A6N7PJZ8"/>
<sequence length="45" mass="4850">MNDDALQTVLDGTTVNIVKEIEEVLGCDDVPLTITDQRAAVAIHL</sequence>
<evidence type="ECO:0000313" key="1">
    <source>
        <dbReference type="EMBL" id="MRG92363.1"/>
    </source>
</evidence>